<dbReference type="Pfam" id="PF05439">
    <property type="entry name" value="JTB"/>
    <property type="match status" value="1"/>
</dbReference>
<reference evidence="1" key="1">
    <citation type="thesis" date="2020" institute="ProQuest LLC" country="789 East Eisenhower Parkway, Ann Arbor, MI, USA">
        <title>Comparative Genomics and Chromosome Evolution.</title>
        <authorList>
            <person name="Mudd A.B."/>
        </authorList>
    </citation>
    <scope>NUCLEOTIDE SEQUENCE</scope>
    <source>
        <strain evidence="1">237g6f4</strain>
        <tissue evidence="1">Blood</tissue>
    </source>
</reference>
<protein>
    <submittedName>
        <fullName evidence="1">Uncharacterized protein</fullName>
    </submittedName>
</protein>
<dbReference type="GO" id="GO:0005813">
    <property type="term" value="C:centrosome"/>
    <property type="evidence" value="ECO:0007669"/>
    <property type="project" value="TreeGrafter"/>
</dbReference>
<sequence length="105" mass="11694">MTFDLLHEFCHVTLTVFSFADPPAMSTPCWQTEEYTTSKDCYSCTQFESKTLSQCTVTGFIEQVTCTSSSKSEYKSCPLHPHGEEGVSGSLWAQCWGAPSSSRSW</sequence>
<dbReference type="PANTHER" id="PTHR13041">
    <property type="entry name" value="JTB PROTEIN-RELATED"/>
    <property type="match status" value="1"/>
</dbReference>
<name>A0AAV6Z290_ENGPU</name>
<dbReference type="GO" id="GO:0005819">
    <property type="term" value="C:spindle"/>
    <property type="evidence" value="ECO:0007669"/>
    <property type="project" value="TreeGrafter"/>
</dbReference>
<dbReference type="PANTHER" id="PTHR13041:SF3">
    <property type="entry name" value="PROTEIN JTB"/>
    <property type="match status" value="1"/>
</dbReference>
<accession>A0AAV6Z290</accession>
<dbReference type="GO" id="GO:0016020">
    <property type="term" value="C:membrane"/>
    <property type="evidence" value="ECO:0007669"/>
    <property type="project" value="InterPro"/>
</dbReference>
<dbReference type="Gene3D" id="3.30.720.220">
    <property type="match status" value="1"/>
</dbReference>
<keyword evidence="2" id="KW-1185">Reference proteome</keyword>
<gene>
    <name evidence="1" type="ORF">GDO81_023981</name>
</gene>
<proteinExistence type="predicted"/>
<dbReference type="EMBL" id="WNYA01003007">
    <property type="protein sequence ID" value="KAG8543702.1"/>
    <property type="molecule type" value="Genomic_DNA"/>
</dbReference>
<evidence type="ECO:0000313" key="1">
    <source>
        <dbReference type="EMBL" id="KAG8543702.1"/>
    </source>
</evidence>
<dbReference type="Proteomes" id="UP000824782">
    <property type="component" value="Unassembled WGS sequence"/>
</dbReference>
<dbReference type="GO" id="GO:0000281">
    <property type="term" value="P:mitotic cytokinesis"/>
    <property type="evidence" value="ECO:0007669"/>
    <property type="project" value="TreeGrafter"/>
</dbReference>
<organism evidence="1 2">
    <name type="scientific">Engystomops pustulosus</name>
    <name type="common">Tungara frog</name>
    <name type="synonym">Physalaemus pustulosus</name>
    <dbReference type="NCBI Taxonomy" id="76066"/>
    <lineage>
        <taxon>Eukaryota</taxon>
        <taxon>Metazoa</taxon>
        <taxon>Chordata</taxon>
        <taxon>Craniata</taxon>
        <taxon>Vertebrata</taxon>
        <taxon>Euteleostomi</taxon>
        <taxon>Amphibia</taxon>
        <taxon>Batrachia</taxon>
        <taxon>Anura</taxon>
        <taxon>Neobatrachia</taxon>
        <taxon>Hyloidea</taxon>
        <taxon>Leptodactylidae</taxon>
        <taxon>Leiuperinae</taxon>
        <taxon>Engystomops</taxon>
    </lineage>
</organism>
<dbReference type="GO" id="GO:0005737">
    <property type="term" value="C:cytoplasm"/>
    <property type="evidence" value="ECO:0007669"/>
    <property type="project" value="TreeGrafter"/>
</dbReference>
<dbReference type="InterPro" id="IPR008657">
    <property type="entry name" value="JTB"/>
</dbReference>
<dbReference type="GO" id="GO:0030496">
    <property type="term" value="C:midbody"/>
    <property type="evidence" value="ECO:0007669"/>
    <property type="project" value="TreeGrafter"/>
</dbReference>
<evidence type="ECO:0000313" key="2">
    <source>
        <dbReference type="Proteomes" id="UP000824782"/>
    </source>
</evidence>
<comment type="caution">
    <text evidence="1">The sequence shown here is derived from an EMBL/GenBank/DDBJ whole genome shotgun (WGS) entry which is preliminary data.</text>
</comment>
<dbReference type="AlphaFoldDB" id="A0AAV6Z290"/>